<dbReference type="InterPro" id="IPR029063">
    <property type="entry name" value="SAM-dependent_MTases_sf"/>
</dbReference>
<protein>
    <recommendedName>
        <fullName evidence="2">Ribosomal RNA methyltransferase FtsJ domain-containing protein</fullName>
    </recommendedName>
</protein>
<dbReference type="Gene3D" id="3.40.50.12760">
    <property type="match status" value="1"/>
</dbReference>
<keyword evidence="4" id="KW-1185">Reference proteome</keyword>
<reference evidence="3 4" key="1">
    <citation type="submission" date="2009-08" db="EMBL/GenBank/DDBJ databases">
        <title>The Genome Sequence of Spizellomyces punctatus strain DAOM BR117.</title>
        <authorList>
            <consortium name="The Broad Institute Genome Sequencing Platform"/>
            <person name="Russ C."/>
            <person name="Cuomo C."/>
            <person name="Shea T."/>
            <person name="Young S.K."/>
            <person name="Zeng Q."/>
            <person name="Koehrsen M."/>
            <person name="Haas B."/>
            <person name="Borodovsky M."/>
            <person name="Guigo R."/>
            <person name="Alvarado L."/>
            <person name="Berlin A."/>
            <person name="Bochicchio J."/>
            <person name="Borenstein D."/>
            <person name="Chapman S."/>
            <person name="Chen Z."/>
            <person name="Engels R."/>
            <person name="Freedman E."/>
            <person name="Gellesch M."/>
            <person name="Goldberg J."/>
            <person name="Griggs A."/>
            <person name="Gujja S."/>
            <person name="Heiman D."/>
            <person name="Hepburn T."/>
            <person name="Howarth C."/>
            <person name="Jen D."/>
            <person name="Larson L."/>
            <person name="Lewis B."/>
            <person name="Mehta T."/>
            <person name="Park D."/>
            <person name="Pearson M."/>
            <person name="Roberts A."/>
            <person name="Saif S."/>
            <person name="Shenoy N."/>
            <person name="Sisk P."/>
            <person name="Stolte C."/>
            <person name="Sykes S."/>
            <person name="Thomson T."/>
            <person name="Walk T."/>
            <person name="White J."/>
            <person name="Yandava C."/>
            <person name="Burger G."/>
            <person name="Gray M.W."/>
            <person name="Holland P.W.H."/>
            <person name="King N."/>
            <person name="Lang F.B.F."/>
            <person name="Roger A.J."/>
            <person name="Ruiz-Trillo I."/>
            <person name="Lander E."/>
            <person name="Nusbaum C."/>
        </authorList>
    </citation>
    <scope>NUCLEOTIDE SEQUENCE [LARGE SCALE GENOMIC DNA]</scope>
    <source>
        <strain evidence="3 4">DAOM BR117</strain>
    </source>
</reference>
<dbReference type="GeneID" id="27686694"/>
<dbReference type="GO" id="GO:0032259">
    <property type="term" value="P:methylation"/>
    <property type="evidence" value="ECO:0007669"/>
    <property type="project" value="InterPro"/>
</dbReference>
<evidence type="ECO:0000259" key="2">
    <source>
        <dbReference type="Pfam" id="PF01728"/>
    </source>
</evidence>
<name>A0A0L0HJP9_SPIPD</name>
<dbReference type="Pfam" id="PF01728">
    <property type="entry name" value="FtsJ"/>
    <property type="match status" value="1"/>
</dbReference>
<dbReference type="GO" id="GO:0008168">
    <property type="term" value="F:methyltransferase activity"/>
    <property type="evidence" value="ECO:0007669"/>
    <property type="project" value="InterPro"/>
</dbReference>
<feature type="region of interest" description="Disordered" evidence="1">
    <location>
        <begin position="383"/>
        <end position="412"/>
    </location>
</feature>
<dbReference type="VEuPathDB" id="FungiDB:SPPG_03159"/>
<dbReference type="AlphaFoldDB" id="A0A0L0HJP9"/>
<dbReference type="RefSeq" id="XP_016609386.1">
    <property type="nucleotide sequence ID" value="XM_016751435.1"/>
</dbReference>
<dbReference type="SUPFAM" id="SSF53335">
    <property type="entry name" value="S-adenosyl-L-methionine-dependent methyltransferases"/>
    <property type="match status" value="1"/>
</dbReference>
<evidence type="ECO:0000256" key="1">
    <source>
        <dbReference type="SAM" id="MobiDB-lite"/>
    </source>
</evidence>
<evidence type="ECO:0000313" key="4">
    <source>
        <dbReference type="Proteomes" id="UP000053201"/>
    </source>
</evidence>
<accession>A0A0L0HJP9</accession>
<dbReference type="EMBL" id="KQ257454">
    <property type="protein sequence ID" value="KND01347.1"/>
    <property type="molecule type" value="Genomic_DNA"/>
</dbReference>
<organism evidence="3 4">
    <name type="scientific">Spizellomyces punctatus (strain DAOM BR117)</name>
    <dbReference type="NCBI Taxonomy" id="645134"/>
    <lineage>
        <taxon>Eukaryota</taxon>
        <taxon>Fungi</taxon>
        <taxon>Fungi incertae sedis</taxon>
        <taxon>Chytridiomycota</taxon>
        <taxon>Chytridiomycota incertae sedis</taxon>
        <taxon>Chytridiomycetes</taxon>
        <taxon>Spizellomycetales</taxon>
        <taxon>Spizellomycetaceae</taxon>
        <taxon>Spizellomyces</taxon>
    </lineage>
</organism>
<feature type="compositionally biased region" description="Basic and acidic residues" evidence="1">
    <location>
        <begin position="402"/>
        <end position="412"/>
    </location>
</feature>
<proteinExistence type="predicted"/>
<feature type="domain" description="Ribosomal RNA methyltransferase FtsJ" evidence="2">
    <location>
        <begin position="121"/>
        <end position="302"/>
    </location>
</feature>
<dbReference type="OMA" id="KRWKRIW"/>
<dbReference type="Proteomes" id="UP000053201">
    <property type="component" value="Unassembled WGS sequence"/>
</dbReference>
<dbReference type="STRING" id="645134.A0A0L0HJP9"/>
<sequence>MARYVPPHRRNAAAVAIPHVAPSVEPPQLNKVIPADLDFFHLHLYNSSLLLRSLHNLKDEFENDPNVERMFVSNRAHSANVTAATTPKESGPAVSSSHFANQFRGAMDEVDKQTGGKLRGCVKHFLDLGSAPGGFSRWILENNDDAVGMGVTLPLEMGGLPMVMEGVLGEMDRYTSLYRDVTEKPESIRFVSPCHTDPPDVGCDLVIAGSIYRDHSTADPSRLGPPPLQVRSRQLLSFSQLLAALTNLGENGTLIIVSNMKPQLQNLEILCFLNDFFTELVPVKPKGVHTIRSSYYLVALGYNREKSLRMNVLGRLSRALERIQAADEEKGVQGLLVLEGTEASIVEKWGDYALKFYQPLWESQLHALERKLARLRSERNGAGRWKNARGSGSGEGDNAWRFSRERPKQQWG</sequence>
<dbReference type="InParanoid" id="A0A0L0HJP9"/>
<dbReference type="InterPro" id="IPR002877">
    <property type="entry name" value="RNA_MeTrfase_FtsJ_dom"/>
</dbReference>
<dbReference type="OrthoDB" id="417125at2759"/>
<gene>
    <name evidence="3" type="ORF">SPPG_03159</name>
</gene>
<evidence type="ECO:0000313" key="3">
    <source>
        <dbReference type="EMBL" id="KND01347.1"/>
    </source>
</evidence>